<evidence type="ECO:0000313" key="1">
    <source>
        <dbReference type="EMBL" id="AJG19892.1"/>
    </source>
</evidence>
<proteinExistence type="predicted"/>
<dbReference type="STRING" id="68895.RR42_m2500"/>
<keyword evidence="2" id="KW-1185">Reference proteome</keyword>
<dbReference type="AlphaFoldDB" id="A0A0C4Y3R0"/>
<reference evidence="1 2" key="1">
    <citation type="journal article" date="2015" name="Genome Announc.">
        <title>Complete Genome Sequence of Cupriavidus basilensis 4G11, Isolated from the Oak Ridge Field Research Center Site.</title>
        <authorList>
            <person name="Ray J."/>
            <person name="Waters R.J."/>
            <person name="Skerker J.M."/>
            <person name="Kuehl J.V."/>
            <person name="Price M.N."/>
            <person name="Huang J."/>
            <person name="Chakraborty R."/>
            <person name="Arkin A.P."/>
            <person name="Deutschbauer A."/>
        </authorList>
    </citation>
    <scope>NUCLEOTIDE SEQUENCE [LARGE SCALE GENOMIC DNA]</scope>
    <source>
        <strain evidence="1">4G11</strain>
    </source>
</reference>
<name>A0A0C4Y3R0_9BURK</name>
<dbReference type="Proteomes" id="UP000031843">
    <property type="component" value="Chromosome main"/>
</dbReference>
<protein>
    <submittedName>
        <fullName evidence="1">Uncharacterized protein</fullName>
    </submittedName>
</protein>
<dbReference type="EMBL" id="CP010536">
    <property type="protein sequence ID" value="AJG19892.1"/>
    <property type="molecule type" value="Genomic_DNA"/>
</dbReference>
<gene>
    <name evidence="1" type="ORF">RR42_m2500</name>
</gene>
<organism evidence="1 2">
    <name type="scientific">Cupriavidus basilensis</name>
    <dbReference type="NCBI Taxonomy" id="68895"/>
    <lineage>
        <taxon>Bacteria</taxon>
        <taxon>Pseudomonadati</taxon>
        <taxon>Pseudomonadota</taxon>
        <taxon>Betaproteobacteria</taxon>
        <taxon>Burkholderiales</taxon>
        <taxon>Burkholderiaceae</taxon>
        <taxon>Cupriavidus</taxon>
    </lineage>
</organism>
<accession>A0A0C4Y3R0</accession>
<sequence>MVPRTAAAKQDFQSFFNSNFRFIGVFSLVFDHPARLSAAAFVLIVRRV</sequence>
<evidence type="ECO:0000313" key="2">
    <source>
        <dbReference type="Proteomes" id="UP000031843"/>
    </source>
</evidence>
<dbReference type="KEGG" id="cbw:RR42_m2500"/>